<evidence type="ECO:0000313" key="2">
    <source>
        <dbReference type="EMBL" id="GHP04402.1"/>
    </source>
</evidence>
<dbReference type="Pfam" id="PF08450">
    <property type="entry name" value="SGL"/>
    <property type="match status" value="1"/>
</dbReference>
<evidence type="ECO:0000313" key="3">
    <source>
        <dbReference type="Proteomes" id="UP000660262"/>
    </source>
</evidence>
<protein>
    <recommendedName>
        <fullName evidence="1">SMP-30/Gluconolactonase/LRE-like region domain-containing protein</fullName>
    </recommendedName>
</protein>
<proteinExistence type="predicted"/>
<dbReference type="AlphaFoldDB" id="A0A830HCL8"/>
<evidence type="ECO:0000259" key="1">
    <source>
        <dbReference type="Pfam" id="PF08450"/>
    </source>
</evidence>
<organism evidence="2 3">
    <name type="scientific">Pycnococcus provasolii</name>
    <dbReference type="NCBI Taxonomy" id="41880"/>
    <lineage>
        <taxon>Eukaryota</taxon>
        <taxon>Viridiplantae</taxon>
        <taxon>Chlorophyta</taxon>
        <taxon>Pseudoscourfieldiophyceae</taxon>
        <taxon>Pseudoscourfieldiales</taxon>
        <taxon>Pycnococcaceae</taxon>
        <taxon>Pycnococcus</taxon>
    </lineage>
</organism>
<comment type="caution">
    <text evidence="2">The sequence shown here is derived from an EMBL/GenBank/DDBJ whole genome shotgun (WGS) entry which is preliminary data.</text>
</comment>
<dbReference type="InterPro" id="IPR011042">
    <property type="entry name" value="6-blade_b-propeller_TolB-like"/>
</dbReference>
<dbReference type="EMBL" id="BNJQ01000007">
    <property type="protein sequence ID" value="GHP04402.1"/>
    <property type="molecule type" value="Genomic_DNA"/>
</dbReference>
<feature type="domain" description="SMP-30/Gluconolactonase/LRE-like region" evidence="1">
    <location>
        <begin position="149"/>
        <end position="296"/>
    </location>
</feature>
<accession>A0A830HCL8</accession>
<dbReference type="InterPro" id="IPR013658">
    <property type="entry name" value="SGL"/>
</dbReference>
<dbReference type="Gene3D" id="2.120.10.30">
    <property type="entry name" value="TolB, C-terminal domain"/>
    <property type="match status" value="1"/>
</dbReference>
<dbReference type="SUPFAM" id="SSF63829">
    <property type="entry name" value="Calcium-dependent phosphotriesterase"/>
    <property type="match status" value="1"/>
</dbReference>
<keyword evidence="3" id="KW-1185">Reference proteome</keyword>
<sequence length="338" mass="34953">MRISLPSSLSSCEESISPGSLVSCGGDSSSGCLILVTSSSSSSSSSIITISRDGSLSVLKLGISNANATFAIPRDAREGGGYVVAMATNRETGKGGGLFVVGKNGEDIREKPTCYCDILGDGGVMTAHDPEAAKQVVARRMLSHLSVATADAAGRLWIGTKTSNGEAIGEVFCVENARKMIDGTLVKVGVANDVHEVGAVTSCSGAAFHENNFYIADKNVVSKYAFDPHMATLSTVAATFERDAPISTMAVDGSGNLWIATQSGDAPKLHHVSSEDGSTISTVDVPLKRICGLAFARLGDDDSVRLYAAGEDDDGQCVICIDNVVSNVASTYHACTLG</sequence>
<reference evidence="2" key="1">
    <citation type="submission" date="2020-10" db="EMBL/GenBank/DDBJ databases">
        <title>Unveiling of a novel bifunctional photoreceptor, Dualchrome1, isolated from a cosmopolitan green alga.</title>
        <authorList>
            <person name="Suzuki S."/>
            <person name="Kawachi M."/>
        </authorList>
    </citation>
    <scope>NUCLEOTIDE SEQUENCE</scope>
    <source>
        <strain evidence="2">NIES 2893</strain>
    </source>
</reference>
<dbReference type="Proteomes" id="UP000660262">
    <property type="component" value="Unassembled WGS sequence"/>
</dbReference>
<dbReference type="OrthoDB" id="423498at2759"/>
<gene>
    <name evidence="2" type="ORF">PPROV_000315600</name>
</gene>
<name>A0A830HCL8_9CHLO</name>